<name>T1FGF0_HELRO</name>
<proteinExistence type="predicted"/>
<accession>T1FGF0</accession>
<dbReference type="CTD" id="20207899"/>
<organism evidence="3 4">
    <name type="scientific">Helobdella robusta</name>
    <name type="common">Californian leech</name>
    <dbReference type="NCBI Taxonomy" id="6412"/>
    <lineage>
        <taxon>Eukaryota</taxon>
        <taxon>Metazoa</taxon>
        <taxon>Spiralia</taxon>
        <taxon>Lophotrochozoa</taxon>
        <taxon>Annelida</taxon>
        <taxon>Clitellata</taxon>
        <taxon>Hirudinea</taxon>
        <taxon>Rhynchobdellida</taxon>
        <taxon>Glossiphoniidae</taxon>
        <taxon>Helobdella</taxon>
    </lineage>
</organism>
<dbReference type="GeneID" id="20207899"/>
<evidence type="ECO:0000256" key="1">
    <source>
        <dbReference type="SAM" id="Phobius"/>
    </source>
</evidence>
<reference evidence="3" key="3">
    <citation type="submission" date="2015-06" db="UniProtKB">
        <authorList>
            <consortium name="EnsemblMetazoa"/>
        </authorList>
    </citation>
    <scope>IDENTIFICATION</scope>
</reference>
<feature type="transmembrane region" description="Helical" evidence="1">
    <location>
        <begin position="307"/>
        <end position="327"/>
    </location>
</feature>
<keyword evidence="1" id="KW-1133">Transmembrane helix</keyword>
<gene>
    <name evidence="3" type="primary">20207899</name>
    <name evidence="2" type="ORF">HELRODRAFT_180920</name>
</gene>
<sequence length="378" mass="43902">MDLLNYRREIKDYIEISLKKSFLGNVKLVKCTSSEVFVTDYIAYNSEIVNNVESNFVESVKRINDKYHITLKKGEVFRVLFSAPPVEEYDELEVQQKRNCSVIVNSSLHVSQHFDLKALRHLVVKNFIVKLLEYNGFDVFTTGSFPNNDHLRNLKNSFSGCDSNDSKIDVSNSERICDYAGDIMDVLKRNQFSELLDDGCLKINLKDYIDSSNMSHRYSSNVCSHSFDSVPPLPSISLHQVQLLSDKVKGVQKSHDETNEKDCPSRMTLQCIHIVDTDHYLQQQMDDVLWTMVDETCKHIHQVRYCFVWFLIGASIYLISVYCSSFVETFNVWKFLSYPRFISCMAMYAIEWELQLRRGESCPIEILTTKRLTIFNNK</sequence>
<dbReference type="EnsemblMetazoa" id="HelroT180920">
    <property type="protein sequence ID" value="HelroP180920"/>
    <property type="gene ID" value="HelroG180920"/>
</dbReference>
<reference evidence="2 4" key="2">
    <citation type="journal article" date="2013" name="Nature">
        <title>Insights into bilaterian evolution from three spiralian genomes.</title>
        <authorList>
            <person name="Simakov O."/>
            <person name="Marletaz F."/>
            <person name="Cho S.J."/>
            <person name="Edsinger-Gonzales E."/>
            <person name="Havlak P."/>
            <person name="Hellsten U."/>
            <person name="Kuo D.H."/>
            <person name="Larsson T."/>
            <person name="Lv J."/>
            <person name="Arendt D."/>
            <person name="Savage R."/>
            <person name="Osoegawa K."/>
            <person name="de Jong P."/>
            <person name="Grimwood J."/>
            <person name="Chapman J.A."/>
            <person name="Shapiro H."/>
            <person name="Aerts A."/>
            <person name="Otillar R.P."/>
            <person name="Terry A.Y."/>
            <person name="Boore J.L."/>
            <person name="Grigoriev I.V."/>
            <person name="Lindberg D.R."/>
            <person name="Seaver E.C."/>
            <person name="Weisblat D.A."/>
            <person name="Putnam N.H."/>
            <person name="Rokhsar D.S."/>
        </authorList>
    </citation>
    <scope>NUCLEOTIDE SEQUENCE</scope>
</reference>
<dbReference type="KEGG" id="hro:HELRODRAFT_180920"/>
<evidence type="ECO:0000313" key="4">
    <source>
        <dbReference type="Proteomes" id="UP000015101"/>
    </source>
</evidence>
<keyword evidence="1" id="KW-0812">Transmembrane</keyword>
<dbReference type="Proteomes" id="UP000015101">
    <property type="component" value="Unassembled WGS sequence"/>
</dbReference>
<dbReference type="RefSeq" id="XP_009028460.1">
    <property type="nucleotide sequence ID" value="XM_009030212.1"/>
</dbReference>
<dbReference type="EMBL" id="KB097612">
    <property type="protein sequence ID" value="ESN93391.1"/>
    <property type="molecule type" value="Genomic_DNA"/>
</dbReference>
<dbReference type="AlphaFoldDB" id="T1FGF0"/>
<dbReference type="HOGENOM" id="CLU_732123_0_0_1"/>
<evidence type="ECO:0000313" key="2">
    <source>
        <dbReference type="EMBL" id="ESN93391.1"/>
    </source>
</evidence>
<protein>
    <submittedName>
        <fullName evidence="2 3">Uncharacterized protein</fullName>
    </submittedName>
</protein>
<keyword evidence="4" id="KW-1185">Reference proteome</keyword>
<reference evidence="4" key="1">
    <citation type="submission" date="2012-12" db="EMBL/GenBank/DDBJ databases">
        <authorList>
            <person name="Hellsten U."/>
            <person name="Grimwood J."/>
            <person name="Chapman J.A."/>
            <person name="Shapiro H."/>
            <person name="Aerts A."/>
            <person name="Otillar R.P."/>
            <person name="Terry A.Y."/>
            <person name="Boore J.L."/>
            <person name="Simakov O."/>
            <person name="Marletaz F."/>
            <person name="Cho S.-J."/>
            <person name="Edsinger-Gonzales E."/>
            <person name="Havlak P."/>
            <person name="Kuo D.-H."/>
            <person name="Larsson T."/>
            <person name="Lv J."/>
            <person name="Arendt D."/>
            <person name="Savage R."/>
            <person name="Osoegawa K."/>
            <person name="de Jong P."/>
            <person name="Lindberg D.R."/>
            <person name="Seaver E.C."/>
            <person name="Weisblat D.A."/>
            <person name="Putnam N.H."/>
            <person name="Grigoriev I.V."/>
            <person name="Rokhsar D.S."/>
        </authorList>
    </citation>
    <scope>NUCLEOTIDE SEQUENCE</scope>
</reference>
<keyword evidence="1" id="KW-0472">Membrane</keyword>
<dbReference type="InParanoid" id="T1FGF0"/>
<dbReference type="EMBL" id="AMQM01007412">
    <property type="status" value="NOT_ANNOTATED_CDS"/>
    <property type="molecule type" value="Genomic_DNA"/>
</dbReference>
<evidence type="ECO:0000313" key="3">
    <source>
        <dbReference type="EnsemblMetazoa" id="HelroP180920"/>
    </source>
</evidence>